<reference evidence="1 2" key="1">
    <citation type="submission" date="2022-05" db="EMBL/GenBank/DDBJ databases">
        <authorList>
            <consortium name="Genoscope - CEA"/>
            <person name="William W."/>
        </authorList>
    </citation>
    <scope>NUCLEOTIDE SEQUENCE [LARGE SCALE GENOMIC DNA]</scope>
</reference>
<gene>
    <name evidence="1" type="ORF">PEVE_00031024</name>
</gene>
<dbReference type="Proteomes" id="UP001159427">
    <property type="component" value="Unassembled WGS sequence"/>
</dbReference>
<sequence length="121" mass="13329">METFADGQSLGTNSNWGNPTTYLVPGNTRVLLVAGKDVGRNFGILGTMSNGLVTDESWKCSSFLYPGWNSPDFDDQGWHSANVIVNHGYNPWNTINGIATAAKWIWANNKSKTAYCRLNLK</sequence>
<accession>A0ABN8MC33</accession>
<protein>
    <submittedName>
        <fullName evidence="1">Uncharacterized protein</fullName>
    </submittedName>
</protein>
<dbReference type="EMBL" id="CALNXI010000441">
    <property type="protein sequence ID" value="CAH3027207.1"/>
    <property type="molecule type" value="Genomic_DNA"/>
</dbReference>
<keyword evidence="2" id="KW-1185">Reference proteome</keyword>
<comment type="caution">
    <text evidence="1">The sequence shown here is derived from an EMBL/GenBank/DDBJ whole genome shotgun (WGS) entry which is preliminary data.</text>
</comment>
<evidence type="ECO:0000313" key="2">
    <source>
        <dbReference type="Proteomes" id="UP001159427"/>
    </source>
</evidence>
<dbReference type="Gene3D" id="2.60.120.260">
    <property type="entry name" value="Galactose-binding domain-like"/>
    <property type="match status" value="1"/>
</dbReference>
<organism evidence="1 2">
    <name type="scientific">Porites evermanni</name>
    <dbReference type="NCBI Taxonomy" id="104178"/>
    <lineage>
        <taxon>Eukaryota</taxon>
        <taxon>Metazoa</taxon>
        <taxon>Cnidaria</taxon>
        <taxon>Anthozoa</taxon>
        <taxon>Hexacorallia</taxon>
        <taxon>Scleractinia</taxon>
        <taxon>Fungiina</taxon>
        <taxon>Poritidae</taxon>
        <taxon>Porites</taxon>
    </lineage>
</organism>
<proteinExistence type="predicted"/>
<evidence type="ECO:0000313" key="1">
    <source>
        <dbReference type="EMBL" id="CAH3027207.1"/>
    </source>
</evidence>
<name>A0ABN8MC33_9CNID</name>